<proteinExistence type="predicted"/>
<dbReference type="OrthoDB" id="208408at2"/>
<dbReference type="KEGG" id="gaz:Pan241w_52300"/>
<keyword evidence="1" id="KW-0812">Transmembrane</keyword>
<name>A0A517RMR7_9PLAN</name>
<evidence type="ECO:0000313" key="3">
    <source>
        <dbReference type="Proteomes" id="UP000317171"/>
    </source>
</evidence>
<keyword evidence="1" id="KW-0472">Membrane</keyword>
<dbReference type="AlphaFoldDB" id="A0A517RMR7"/>
<organism evidence="2 3">
    <name type="scientific">Gimesia alba</name>
    <dbReference type="NCBI Taxonomy" id="2527973"/>
    <lineage>
        <taxon>Bacteria</taxon>
        <taxon>Pseudomonadati</taxon>
        <taxon>Planctomycetota</taxon>
        <taxon>Planctomycetia</taxon>
        <taxon>Planctomycetales</taxon>
        <taxon>Planctomycetaceae</taxon>
        <taxon>Gimesia</taxon>
    </lineage>
</organism>
<feature type="transmembrane region" description="Helical" evidence="1">
    <location>
        <begin position="21"/>
        <end position="44"/>
    </location>
</feature>
<keyword evidence="3" id="KW-1185">Reference proteome</keyword>
<dbReference type="EMBL" id="CP036269">
    <property type="protein sequence ID" value="QDT45112.1"/>
    <property type="molecule type" value="Genomic_DNA"/>
</dbReference>
<dbReference type="RefSeq" id="WP_145221188.1">
    <property type="nucleotide sequence ID" value="NZ_CP036269.1"/>
</dbReference>
<evidence type="ECO:0000313" key="2">
    <source>
        <dbReference type="EMBL" id="QDT45112.1"/>
    </source>
</evidence>
<evidence type="ECO:0000256" key="1">
    <source>
        <dbReference type="SAM" id="Phobius"/>
    </source>
</evidence>
<protein>
    <submittedName>
        <fullName evidence="2">Uncharacterized protein</fullName>
    </submittedName>
</protein>
<accession>A0A517RMR7</accession>
<sequence length="457" mass="50170">MKLSLISTPHLINQRPGRAGSTLMEVLMSILIMSVGVISLASLFPVSILNGVQATNLTNGTILRYNAEALIDSFPGPLVHDPDADGNYLEHRSQGFYIVDPLGYYAAEDDNNTAATTLKIRFGNDGNGNRNPQVPRYDAGFYSVALAQALAATPTPTQAEAIATAKAVSRQNAFRYFSSQDSWTRLYDVIPVFDTTIPTPTPTSVMVDLSSSNIDLVGLKSIIDGAANGGRLVLFDSTGKQAQVRPLTSGNINDVTGVISWTNPLPANPLYEQISRVLIEIQDPRYSYFLTVRHEPNQVASVDVVVFFRRNLSPEFEALHDVEDFVEEWLPGPDGKPGVAGVNDDGINGTDDYGEFGALGSDDYKRTSFRLYFNANYTNPLLKKGGYIFDHQNARWYRIQNFEKSTNDDYADIVLEQPILESITRPSPRGGHLEGVIVMPNVVQVYSLGNKLDPDNP</sequence>
<dbReference type="Proteomes" id="UP000317171">
    <property type="component" value="Chromosome"/>
</dbReference>
<keyword evidence="1" id="KW-1133">Transmembrane helix</keyword>
<gene>
    <name evidence="2" type="ORF">Pan241w_52300</name>
</gene>
<reference evidence="2 3" key="1">
    <citation type="submission" date="2019-02" db="EMBL/GenBank/DDBJ databases">
        <title>Deep-cultivation of Planctomycetes and their phenomic and genomic characterization uncovers novel biology.</title>
        <authorList>
            <person name="Wiegand S."/>
            <person name="Jogler M."/>
            <person name="Boedeker C."/>
            <person name="Pinto D."/>
            <person name="Vollmers J."/>
            <person name="Rivas-Marin E."/>
            <person name="Kohn T."/>
            <person name="Peeters S.H."/>
            <person name="Heuer A."/>
            <person name="Rast P."/>
            <person name="Oberbeckmann S."/>
            <person name="Bunk B."/>
            <person name="Jeske O."/>
            <person name="Meyerdierks A."/>
            <person name="Storesund J.E."/>
            <person name="Kallscheuer N."/>
            <person name="Luecker S."/>
            <person name="Lage O.M."/>
            <person name="Pohl T."/>
            <person name="Merkel B.J."/>
            <person name="Hornburger P."/>
            <person name="Mueller R.-W."/>
            <person name="Bruemmer F."/>
            <person name="Labrenz M."/>
            <person name="Spormann A.M."/>
            <person name="Op den Camp H."/>
            <person name="Overmann J."/>
            <person name="Amann R."/>
            <person name="Jetten M.S.M."/>
            <person name="Mascher T."/>
            <person name="Medema M.H."/>
            <person name="Devos D.P."/>
            <person name="Kaster A.-K."/>
            <person name="Ovreas L."/>
            <person name="Rohde M."/>
            <person name="Galperin M.Y."/>
            <person name="Jogler C."/>
        </authorList>
    </citation>
    <scope>NUCLEOTIDE SEQUENCE [LARGE SCALE GENOMIC DNA]</scope>
    <source>
        <strain evidence="2 3">Pan241w</strain>
    </source>
</reference>